<feature type="domain" description="Xylose isomerase-like TIM barrel" evidence="3">
    <location>
        <begin position="21"/>
        <end position="253"/>
    </location>
</feature>
<dbReference type="SUPFAM" id="SSF51658">
    <property type="entry name" value="Xylose isomerase-like"/>
    <property type="match status" value="1"/>
</dbReference>
<dbReference type="Proteomes" id="UP000605086">
    <property type="component" value="Unassembled WGS sequence"/>
</dbReference>
<protein>
    <submittedName>
        <fullName evidence="4">TIM barrel protein</fullName>
    </submittedName>
</protein>
<dbReference type="InterPro" id="IPR053398">
    <property type="entry name" value="HPT_OtnI_isomerases"/>
</dbReference>
<reference evidence="4 5" key="1">
    <citation type="submission" date="2019-10" db="EMBL/GenBank/DDBJ databases">
        <title>Genome sequence of Azospirillum melinis.</title>
        <authorList>
            <person name="Ambrosini A."/>
            <person name="Sant'Anna F.H."/>
            <person name="Cassan F.D."/>
            <person name="Souza E.M."/>
            <person name="Passaglia L.M.P."/>
        </authorList>
    </citation>
    <scope>NUCLEOTIDE SEQUENCE [LARGE SCALE GENOMIC DNA]</scope>
    <source>
        <strain evidence="4 5">TMCY0552</strain>
    </source>
</reference>
<organism evidence="4 5">
    <name type="scientific">Azospirillum melinis</name>
    <dbReference type="NCBI Taxonomy" id="328839"/>
    <lineage>
        <taxon>Bacteria</taxon>
        <taxon>Pseudomonadati</taxon>
        <taxon>Pseudomonadota</taxon>
        <taxon>Alphaproteobacteria</taxon>
        <taxon>Rhodospirillales</taxon>
        <taxon>Azospirillaceae</taxon>
        <taxon>Azospirillum</taxon>
    </lineage>
</organism>
<proteinExistence type="inferred from homology"/>
<dbReference type="InterPro" id="IPR050417">
    <property type="entry name" value="Sugar_Epim/Isomerase"/>
</dbReference>
<dbReference type="InterPro" id="IPR026040">
    <property type="entry name" value="HyI-like"/>
</dbReference>
<evidence type="ECO:0000313" key="4">
    <source>
        <dbReference type="EMBL" id="NUB01076.1"/>
    </source>
</evidence>
<keyword evidence="1 2" id="KW-0413">Isomerase</keyword>
<evidence type="ECO:0000313" key="5">
    <source>
        <dbReference type="Proteomes" id="UP000605086"/>
    </source>
</evidence>
<dbReference type="PANTHER" id="PTHR43489:SF6">
    <property type="entry name" value="HYDROXYPYRUVATE ISOMERASE-RELATED"/>
    <property type="match status" value="1"/>
</dbReference>
<dbReference type="Gene3D" id="3.20.20.150">
    <property type="entry name" value="Divalent-metal-dependent TIM barrel enzymes"/>
    <property type="match status" value="1"/>
</dbReference>
<dbReference type="InterPro" id="IPR036237">
    <property type="entry name" value="Xyl_isomerase-like_sf"/>
</dbReference>
<keyword evidence="5" id="KW-1185">Reference proteome</keyword>
<evidence type="ECO:0000256" key="2">
    <source>
        <dbReference type="PIRNR" id="PIRNR006241"/>
    </source>
</evidence>
<name>A0ABX2KI36_9PROT</name>
<dbReference type="NCBIfam" id="NF043033">
    <property type="entry name" value="OxoTetrIsom"/>
    <property type="match status" value="1"/>
</dbReference>
<gene>
    <name evidence="4" type="ORF">GBZ48_17510</name>
</gene>
<accession>A0ABX2KI36</accession>
<evidence type="ECO:0000259" key="3">
    <source>
        <dbReference type="Pfam" id="PF01261"/>
    </source>
</evidence>
<comment type="similarity">
    <text evidence="2">Belongs to the hyi family.</text>
</comment>
<comment type="caution">
    <text evidence="4">The sequence shown here is derived from an EMBL/GenBank/DDBJ whole genome shotgun (WGS) entry which is preliminary data.</text>
</comment>
<dbReference type="PIRSF" id="PIRSF006241">
    <property type="entry name" value="HyI"/>
    <property type="match status" value="1"/>
</dbReference>
<sequence>MPAFAANLTMMFTEWPFLDRFAAAADAGFRAVEYLFPYEHAPDAVAQRLERNGLTQALFNMPPGDWAAGERGLAALPDRFDEFRAAVATALDYAGATGCRRLHMMAGLADSADPVALDAYRRAVRHAGEVLAERGIELLLEPINGRDMPGYFLNDFGLAERLIAEAGLPNVRLQFDLYHRQILHGDVTVALRRLMPLVGHVQVASVPSRNEPDGEELNWPFLLAELDRLGYGGFVGCEYRPRAATLDGLGWFAPYRAAAR</sequence>
<dbReference type="EMBL" id="WHOS01000021">
    <property type="protein sequence ID" value="NUB01076.1"/>
    <property type="molecule type" value="Genomic_DNA"/>
</dbReference>
<dbReference type="Pfam" id="PF01261">
    <property type="entry name" value="AP_endonuc_2"/>
    <property type="match status" value="1"/>
</dbReference>
<evidence type="ECO:0000256" key="1">
    <source>
        <dbReference type="ARBA" id="ARBA00023235"/>
    </source>
</evidence>
<dbReference type="InterPro" id="IPR013022">
    <property type="entry name" value="Xyl_isomerase-like_TIM-brl"/>
</dbReference>
<dbReference type="PANTHER" id="PTHR43489">
    <property type="entry name" value="ISOMERASE"/>
    <property type="match status" value="1"/>
</dbReference>